<organism evidence="1 2">
    <name type="scientific">Lupinus luteus</name>
    <name type="common">European yellow lupine</name>
    <dbReference type="NCBI Taxonomy" id="3873"/>
    <lineage>
        <taxon>Eukaryota</taxon>
        <taxon>Viridiplantae</taxon>
        <taxon>Streptophyta</taxon>
        <taxon>Embryophyta</taxon>
        <taxon>Tracheophyta</taxon>
        <taxon>Spermatophyta</taxon>
        <taxon>Magnoliopsida</taxon>
        <taxon>eudicotyledons</taxon>
        <taxon>Gunneridae</taxon>
        <taxon>Pentapetalae</taxon>
        <taxon>rosids</taxon>
        <taxon>fabids</taxon>
        <taxon>Fabales</taxon>
        <taxon>Fabaceae</taxon>
        <taxon>Papilionoideae</taxon>
        <taxon>50 kb inversion clade</taxon>
        <taxon>genistoids sensu lato</taxon>
        <taxon>core genistoids</taxon>
        <taxon>Genisteae</taxon>
        <taxon>Lupinus</taxon>
    </lineage>
</organism>
<dbReference type="AlphaFoldDB" id="A0AAV1W5F8"/>
<sequence length="146" mass="16826">MLVNPSRSKGMKGLVDRVFSKQRPGFSVSHIHVANLIEILNTETFRLRHDTKKFSEIFFVARNREWAMVTETVFLFRFRQKLYKYRVVQTGGAYDKPAPCRSHTHCYVTCGNVWWRVSGGDTRFVAPPEEHLPDSDNATDFEAVSG</sequence>
<accession>A0AAV1W5F8</accession>
<protein>
    <submittedName>
        <fullName evidence="1">Uncharacterized protein</fullName>
    </submittedName>
</protein>
<gene>
    <name evidence="1" type="ORF">LLUT_LOCUS5328</name>
</gene>
<reference evidence="1 2" key="1">
    <citation type="submission" date="2024-03" db="EMBL/GenBank/DDBJ databases">
        <authorList>
            <person name="Martinez-Hernandez J."/>
        </authorList>
    </citation>
    <scope>NUCLEOTIDE SEQUENCE [LARGE SCALE GENOMIC DNA]</scope>
</reference>
<comment type="caution">
    <text evidence="1">The sequence shown here is derived from an EMBL/GenBank/DDBJ whole genome shotgun (WGS) entry which is preliminary data.</text>
</comment>
<proteinExistence type="predicted"/>
<keyword evidence="2" id="KW-1185">Reference proteome</keyword>
<evidence type="ECO:0000313" key="1">
    <source>
        <dbReference type="EMBL" id="CAL0304268.1"/>
    </source>
</evidence>
<dbReference type="Proteomes" id="UP001497480">
    <property type="component" value="Unassembled WGS sequence"/>
</dbReference>
<dbReference type="EMBL" id="CAXHTB010000003">
    <property type="protein sequence ID" value="CAL0304268.1"/>
    <property type="molecule type" value="Genomic_DNA"/>
</dbReference>
<name>A0AAV1W5F8_LUPLU</name>
<evidence type="ECO:0000313" key="2">
    <source>
        <dbReference type="Proteomes" id="UP001497480"/>
    </source>
</evidence>